<feature type="domain" description="AB hydrolase-1" evidence="1">
    <location>
        <begin position="134"/>
        <end position="352"/>
    </location>
</feature>
<protein>
    <recommendedName>
        <fullName evidence="1">AB hydrolase-1 domain-containing protein</fullName>
    </recommendedName>
</protein>
<evidence type="ECO:0000259" key="1">
    <source>
        <dbReference type="Pfam" id="PF12697"/>
    </source>
</evidence>
<dbReference type="SUPFAM" id="SSF53474">
    <property type="entry name" value="alpha/beta-Hydrolases"/>
    <property type="match status" value="1"/>
</dbReference>
<dbReference type="EMBL" id="KV441555">
    <property type="protein sequence ID" value="OAG02874.1"/>
    <property type="molecule type" value="Genomic_DNA"/>
</dbReference>
<dbReference type="InParanoid" id="A0A177C548"/>
<dbReference type="RefSeq" id="XP_018033239.1">
    <property type="nucleotide sequence ID" value="XM_018184313.1"/>
</dbReference>
<reference evidence="2 3" key="1">
    <citation type="submission" date="2016-05" db="EMBL/GenBank/DDBJ databases">
        <title>Comparative analysis of secretome profiles of manganese(II)-oxidizing ascomycete fungi.</title>
        <authorList>
            <consortium name="DOE Joint Genome Institute"/>
            <person name="Zeiner C.A."/>
            <person name="Purvine S.O."/>
            <person name="Zink E.M."/>
            <person name="Wu S."/>
            <person name="Pasa-Tolic L."/>
            <person name="Chaput D.L."/>
            <person name="Haridas S."/>
            <person name="Grigoriev I.V."/>
            <person name="Santelli C.M."/>
            <person name="Hansel C.M."/>
        </authorList>
    </citation>
    <scope>NUCLEOTIDE SEQUENCE [LARGE SCALE GENOMIC DNA]</scope>
    <source>
        <strain evidence="2 3">AP3s5-JAC2a</strain>
    </source>
</reference>
<gene>
    <name evidence="2" type="ORF">CC84DRAFT_1250850</name>
</gene>
<dbReference type="Proteomes" id="UP000077069">
    <property type="component" value="Unassembled WGS sequence"/>
</dbReference>
<name>A0A177C548_9PLEO</name>
<keyword evidence="3" id="KW-1185">Reference proteome</keyword>
<accession>A0A177C548</accession>
<dbReference type="GeneID" id="28767799"/>
<dbReference type="InterPro" id="IPR000073">
    <property type="entry name" value="AB_hydrolase_1"/>
</dbReference>
<evidence type="ECO:0000313" key="3">
    <source>
        <dbReference type="Proteomes" id="UP000077069"/>
    </source>
</evidence>
<proteinExistence type="predicted"/>
<sequence length="406" mass="42825">MRASTALAFAAGVSAQYSEWLLPANPGGAVPAGVKTPSTSGFDNPTIQPARGGLAVCVSGTVSVEASTSRNLKFTFELPQNQSQVTNTFLKLLSNPSPFAQELVGGTQSVSGTYEIGVTLCTPANNTTPDQVQLLTHGIGFDRYYWDFAPGYSYVDVAAQYGHATLLYDRLGVGKSTKADPLNVVQAALEVEIANILAQKLRAGAFSSHAFSTVIGTGHSFGSIITQAVTSQYPQAIDAAILTGFSANSTGVAPFTLALNLAIASQNQPYRFGALNNGYLVDGSATASEICFFHAPGFDPEILSLAEATKGTATFGEFFSISAVTRPAANWTKPVAVINGDEDLAFCFGNCSAPVNKAEAVFPLLYPRAKTTGAYLARNTGHGLNLHYSAMEAYHYIQEFIGKNVR</sequence>
<dbReference type="Gene3D" id="3.40.50.1820">
    <property type="entry name" value="alpha/beta hydrolase"/>
    <property type="match status" value="1"/>
</dbReference>
<dbReference type="Pfam" id="PF12697">
    <property type="entry name" value="Abhydrolase_6"/>
    <property type="match status" value="1"/>
</dbReference>
<evidence type="ECO:0000313" key="2">
    <source>
        <dbReference type="EMBL" id="OAG02874.1"/>
    </source>
</evidence>
<dbReference type="AlphaFoldDB" id="A0A177C548"/>
<dbReference type="InterPro" id="IPR029058">
    <property type="entry name" value="AB_hydrolase_fold"/>
</dbReference>
<organism evidence="2 3">
    <name type="scientific">Paraphaeosphaeria sporulosa</name>
    <dbReference type="NCBI Taxonomy" id="1460663"/>
    <lineage>
        <taxon>Eukaryota</taxon>
        <taxon>Fungi</taxon>
        <taxon>Dikarya</taxon>
        <taxon>Ascomycota</taxon>
        <taxon>Pezizomycotina</taxon>
        <taxon>Dothideomycetes</taxon>
        <taxon>Pleosporomycetidae</taxon>
        <taxon>Pleosporales</taxon>
        <taxon>Massarineae</taxon>
        <taxon>Didymosphaeriaceae</taxon>
        <taxon>Paraphaeosphaeria</taxon>
    </lineage>
</organism>
<dbReference type="OrthoDB" id="190201at2759"/>